<evidence type="ECO:0000256" key="2">
    <source>
        <dbReference type="ARBA" id="ARBA00001966"/>
    </source>
</evidence>
<keyword evidence="16" id="KW-1133">Transmembrane helix</keyword>
<dbReference type="EMBL" id="JBHUKS010000015">
    <property type="protein sequence ID" value="MFD2470098.1"/>
    <property type="molecule type" value="Genomic_DNA"/>
</dbReference>
<sequence length="373" mass="39828">MTDRDARWLAATMHTAFFLLLVASIVRFLDHHHGEPAAPWVIALTGCLAAVYAVGLLLRITGPEQVTVPYLAWLTVVTVLWVVLVLLAPSFAWCAVPLFVTGLRTLPTGPALVLVTLVTALVVLSQNRLSTGFDPNLTIVPVAVAAVTAAVITYLRRQAVRLRETERRAGMLDERQRLSREIHDALAQGLSSQAMLLQAADRAWADPDLAREHLHAAQQVGVRNLAEARGLVQDLSPADLDGHSVEEALRNVAEREPRPVRVRVDGPVRQLPGRVQSTLVRIAQGALANAREHAGASGVALTLTYLDDEVVLDITDDGRGFDPAAVPSAEGRGHGLPAMRARALQLGGRLTVESAPGQGTVISVAIPLGAGHG</sequence>
<evidence type="ECO:0000256" key="9">
    <source>
        <dbReference type="ARBA" id="ARBA00022723"/>
    </source>
</evidence>
<dbReference type="Pfam" id="PF07730">
    <property type="entry name" value="HisKA_3"/>
    <property type="match status" value="1"/>
</dbReference>
<evidence type="ECO:0000256" key="1">
    <source>
        <dbReference type="ARBA" id="ARBA00000085"/>
    </source>
</evidence>
<dbReference type="InterPro" id="IPR017205">
    <property type="entry name" value="Sig_transdc_His_kinase_ChrS"/>
</dbReference>
<name>A0ABW5H9U0_9PSEU</name>
<dbReference type="RefSeq" id="WP_378307032.1">
    <property type="nucleotide sequence ID" value="NZ_JBHUKS010000015.1"/>
</dbReference>
<evidence type="ECO:0000259" key="17">
    <source>
        <dbReference type="PROSITE" id="PS50109"/>
    </source>
</evidence>
<evidence type="ECO:0000313" key="18">
    <source>
        <dbReference type="EMBL" id="MFD2470098.1"/>
    </source>
</evidence>
<dbReference type="PIRSF" id="PIRSF037434">
    <property type="entry name" value="STHK_ChrS"/>
    <property type="match status" value="1"/>
</dbReference>
<evidence type="ECO:0000256" key="6">
    <source>
        <dbReference type="ARBA" id="ARBA00022485"/>
    </source>
</evidence>
<dbReference type="PANTHER" id="PTHR24421:SF62">
    <property type="entry name" value="SENSORY TRANSDUCTION HISTIDINE KINASE"/>
    <property type="match status" value="1"/>
</dbReference>
<dbReference type="EC" id="2.7.13.3" evidence="4"/>
<comment type="caution">
    <text evidence="18">The sequence shown here is derived from an EMBL/GenBank/DDBJ whole genome shotgun (WGS) entry which is preliminary data.</text>
</comment>
<dbReference type="GO" id="GO:0016301">
    <property type="term" value="F:kinase activity"/>
    <property type="evidence" value="ECO:0007669"/>
    <property type="project" value="UniProtKB-KW"/>
</dbReference>
<comment type="cofactor">
    <cofactor evidence="2">
        <name>[4Fe-4S] cluster</name>
        <dbReference type="ChEBI" id="CHEBI:49883"/>
    </cofactor>
</comment>
<evidence type="ECO:0000256" key="12">
    <source>
        <dbReference type="ARBA" id="ARBA00023012"/>
    </source>
</evidence>
<dbReference type="InterPro" id="IPR050482">
    <property type="entry name" value="Sensor_HK_TwoCompSys"/>
</dbReference>
<keyword evidence="10 18" id="KW-0418">Kinase</keyword>
<keyword evidence="9" id="KW-0479">Metal-binding</keyword>
<feature type="transmembrane region" description="Helical" evidence="16">
    <location>
        <begin position="108"/>
        <end position="125"/>
    </location>
</feature>
<comment type="catalytic activity">
    <reaction evidence="1">
        <text>ATP + protein L-histidine = ADP + protein N-phospho-L-histidine.</text>
        <dbReference type="EC" id="2.7.13.3"/>
    </reaction>
</comment>
<keyword evidence="7" id="KW-0963">Cytoplasm</keyword>
<keyword evidence="6" id="KW-0004">4Fe-4S</keyword>
<dbReference type="SMART" id="SM00387">
    <property type="entry name" value="HATPase_c"/>
    <property type="match status" value="1"/>
</dbReference>
<keyword evidence="12" id="KW-0902">Two-component regulatory system</keyword>
<feature type="transmembrane region" description="Helical" evidence="16">
    <location>
        <begin position="70"/>
        <end position="96"/>
    </location>
</feature>
<protein>
    <recommendedName>
        <fullName evidence="5">Oxygen sensor histidine kinase NreB</fullName>
        <ecNumber evidence="4">2.7.13.3</ecNumber>
    </recommendedName>
    <alternativeName>
        <fullName evidence="15">Nitrogen regulation protein B</fullName>
    </alternativeName>
</protein>
<evidence type="ECO:0000256" key="4">
    <source>
        <dbReference type="ARBA" id="ARBA00012438"/>
    </source>
</evidence>
<dbReference type="InterPro" id="IPR003594">
    <property type="entry name" value="HATPase_dom"/>
</dbReference>
<dbReference type="InterPro" id="IPR005467">
    <property type="entry name" value="His_kinase_dom"/>
</dbReference>
<evidence type="ECO:0000256" key="7">
    <source>
        <dbReference type="ARBA" id="ARBA00022490"/>
    </source>
</evidence>
<dbReference type="Proteomes" id="UP001597483">
    <property type="component" value="Unassembled WGS sequence"/>
</dbReference>
<feature type="domain" description="Histidine kinase" evidence="17">
    <location>
        <begin position="279"/>
        <end position="370"/>
    </location>
</feature>
<evidence type="ECO:0000313" key="19">
    <source>
        <dbReference type="Proteomes" id="UP001597483"/>
    </source>
</evidence>
<comment type="subcellular location">
    <subcellularLocation>
        <location evidence="3">Cytoplasm</location>
    </subcellularLocation>
</comment>
<dbReference type="CDD" id="cd16917">
    <property type="entry name" value="HATPase_UhpB-NarQ-NarX-like"/>
    <property type="match status" value="1"/>
</dbReference>
<evidence type="ECO:0000256" key="11">
    <source>
        <dbReference type="ARBA" id="ARBA00023004"/>
    </source>
</evidence>
<evidence type="ECO:0000256" key="10">
    <source>
        <dbReference type="ARBA" id="ARBA00022777"/>
    </source>
</evidence>
<dbReference type="InterPro" id="IPR004358">
    <property type="entry name" value="Sig_transdc_His_kin-like_C"/>
</dbReference>
<dbReference type="InterPro" id="IPR011712">
    <property type="entry name" value="Sig_transdc_His_kin_sub3_dim/P"/>
</dbReference>
<keyword evidence="11" id="KW-0408">Iron</keyword>
<keyword evidence="8" id="KW-0808">Transferase</keyword>
<evidence type="ECO:0000256" key="3">
    <source>
        <dbReference type="ARBA" id="ARBA00004496"/>
    </source>
</evidence>
<feature type="transmembrane region" description="Helical" evidence="16">
    <location>
        <begin position="6"/>
        <end position="26"/>
    </location>
</feature>
<dbReference type="Gene3D" id="3.30.565.10">
    <property type="entry name" value="Histidine kinase-like ATPase, C-terminal domain"/>
    <property type="match status" value="1"/>
</dbReference>
<accession>A0ABW5H9U0</accession>
<dbReference type="Gene3D" id="1.20.5.1930">
    <property type="match status" value="1"/>
</dbReference>
<evidence type="ECO:0000256" key="13">
    <source>
        <dbReference type="ARBA" id="ARBA00023014"/>
    </source>
</evidence>
<dbReference type="PROSITE" id="PS50109">
    <property type="entry name" value="HIS_KIN"/>
    <property type="match status" value="1"/>
</dbReference>
<evidence type="ECO:0000256" key="15">
    <source>
        <dbReference type="ARBA" id="ARBA00030800"/>
    </source>
</evidence>
<dbReference type="Pfam" id="PF02518">
    <property type="entry name" value="HATPase_c"/>
    <property type="match status" value="1"/>
</dbReference>
<keyword evidence="16" id="KW-0472">Membrane</keyword>
<dbReference type="PRINTS" id="PR00344">
    <property type="entry name" value="BCTRLSENSOR"/>
</dbReference>
<evidence type="ECO:0000256" key="16">
    <source>
        <dbReference type="SAM" id="Phobius"/>
    </source>
</evidence>
<evidence type="ECO:0000256" key="14">
    <source>
        <dbReference type="ARBA" id="ARBA00024827"/>
    </source>
</evidence>
<gene>
    <name evidence="18" type="ORF">ACFSVL_22115</name>
</gene>
<feature type="transmembrane region" description="Helical" evidence="16">
    <location>
        <begin position="137"/>
        <end position="155"/>
    </location>
</feature>
<comment type="function">
    <text evidence="14">Member of the two-component regulatory system NreB/NreC involved in the control of dissimilatory nitrate/nitrite reduction in response to oxygen. NreB functions as a direct oxygen sensor histidine kinase which is autophosphorylated, in the absence of oxygen, probably at the conserved histidine residue, and transfers its phosphate group probably to a conserved aspartate residue of NreC. NreB/NreC activates the expression of the nitrate (narGHJI) and nitrite (nir) reductase operons, as well as the putative nitrate transporter gene narT.</text>
</comment>
<feature type="transmembrane region" description="Helical" evidence="16">
    <location>
        <begin position="38"/>
        <end position="58"/>
    </location>
</feature>
<keyword evidence="13" id="KW-0411">Iron-sulfur</keyword>
<keyword evidence="16" id="KW-0812">Transmembrane</keyword>
<evidence type="ECO:0000256" key="5">
    <source>
        <dbReference type="ARBA" id="ARBA00017322"/>
    </source>
</evidence>
<keyword evidence="19" id="KW-1185">Reference proteome</keyword>
<dbReference type="PANTHER" id="PTHR24421">
    <property type="entry name" value="NITRATE/NITRITE SENSOR PROTEIN NARX-RELATED"/>
    <property type="match status" value="1"/>
</dbReference>
<reference evidence="19" key="1">
    <citation type="journal article" date="2019" name="Int. J. Syst. Evol. Microbiol.">
        <title>The Global Catalogue of Microorganisms (GCM) 10K type strain sequencing project: providing services to taxonomists for standard genome sequencing and annotation.</title>
        <authorList>
            <consortium name="The Broad Institute Genomics Platform"/>
            <consortium name="The Broad Institute Genome Sequencing Center for Infectious Disease"/>
            <person name="Wu L."/>
            <person name="Ma J."/>
        </authorList>
    </citation>
    <scope>NUCLEOTIDE SEQUENCE [LARGE SCALE GENOMIC DNA]</scope>
    <source>
        <strain evidence="19">CGMCC 4.7641</strain>
    </source>
</reference>
<dbReference type="SUPFAM" id="SSF55874">
    <property type="entry name" value="ATPase domain of HSP90 chaperone/DNA topoisomerase II/histidine kinase"/>
    <property type="match status" value="1"/>
</dbReference>
<evidence type="ECO:0000256" key="8">
    <source>
        <dbReference type="ARBA" id="ARBA00022679"/>
    </source>
</evidence>
<dbReference type="InterPro" id="IPR036890">
    <property type="entry name" value="HATPase_C_sf"/>
</dbReference>
<proteinExistence type="predicted"/>
<organism evidence="18 19">
    <name type="scientific">Amycolatopsis silviterrae</name>
    <dbReference type="NCBI Taxonomy" id="1656914"/>
    <lineage>
        <taxon>Bacteria</taxon>
        <taxon>Bacillati</taxon>
        <taxon>Actinomycetota</taxon>
        <taxon>Actinomycetes</taxon>
        <taxon>Pseudonocardiales</taxon>
        <taxon>Pseudonocardiaceae</taxon>
        <taxon>Amycolatopsis</taxon>
    </lineage>
</organism>